<proteinExistence type="predicted"/>
<gene>
    <name evidence="2" type="ORF">Vbra_20307</name>
</gene>
<evidence type="ECO:0000313" key="2">
    <source>
        <dbReference type="EMBL" id="CEL93962.1"/>
    </source>
</evidence>
<dbReference type="EMBL" id="CDMY01000200">
    <property type="protein sequence ID" value="CEL93962.1"/>
    <property type="molecule type" value="Genomic_DNA"/>
</dbReference>
<feature type="compositionally biased region" description="Low complexity" evidence="1">
    <location>
        <begin position="1442"/>
        <end position="1464"/>
    </location>
</feature>
<name>A0A0G4EEH6_VITBC</name>
<keyword evidence="3" id="KW-1185">Reference proteome</keyword>
<accession>A0A0G4EEH6</accession>
<dbReference type="Proteomes" id="UP000041254">
    <property type="component" value="Unassembled WGS sequence"/>
</dbReference>
<feature type="compositionally biased region" description="Pro residues" evidence="1">
    <location>
        <begin position="1410"/>
        <end position="1428"/>
    </location>
</feature>
<organism evidence="2 3">
    <name type="scientific">Vitrella brassicaformis (strain CCMP3155)</name>
    <dbReference type="NCBI Taxonomy" id="1169540"/>
    <lineage>
        <taxon>Eukaryota</taxon>
        <taxon>Sar</taxon>
        <taxon>Alveolata</taxon>
        <taxon>Colpodellida</taxon>
        <taxon>Vitrellaceae</taxon>
        <taxon>Vitrella</taxon>
    </lineage>
</organism>
<sequence length="1472" mass="164997">MPPHANKQKKASASGLTHLLLSKLSIALCGLALAAALQLTPTRHRASAFAPLVAPLRVRHAQRRVVARRHAVGAGGVRMAIGDLMNEDEMKTALEEELAARDRVKRESKGIKDLTLWPEGWPRDSYSEQEVLIKMGAKPSPPPEDKGPLDYIKEQRKEAQAEKTEENIRKNLEVYSTLDEGEPIKLLLDAEPHEFRFLLRDLLQPPNATLLEKMANPVRPRRQRSGQWRWSAAVDEALLRVTNSSSPLKPAQFKLLVQAVTPALFLAALAIPPVRTPALIARLLPSVPTLQSLLGPLQRRLLLALPAGALGLRLWTREGDKFEERALRDLARLMARRGPKDIKRKELLDVGGGWGYNKRQTRELCDQIFRDILLYACMCKRGSMRRELLELLDWRDVLGIDQDRLLDIMAKTSSRVRRLCSPVVEYESEEHLGTNTFGGRILDKYIFFAHCLFDNLAKSEEVEGDVDSVKAGKDMYQFSVDETIGDLQIKKKVGQARLKSLVTDAYEQVLNEMFPTTPLPSMDSLTDDKVQRLRDELGEWIAAFGVSDEIIEETHNKHFEIMLSQIINFDIRHLRRSSTETERRRRDLDIEKYDINIVARQYAGAAAAPAAGDGTKQDKEEKKQPTIQELYEASMAATSTDTVGGLNELDIDLSDNDNQLIDALVDVLGVNRYAVNEEIQTYTLPRFRRAMTSLLDEYGNRTTSIIDVGLRAKQLQSSARIQPERMDVELKNRVNEKAFQIYSEAVRSFEVGNTAIAVELVYRLLEFHQSVGALADAINVVDRDAFHDKIKYDFVRNPISGEGANSVNALDLARYVAQEYITTHQTYSSDLNSDLVMWGNLTGNRASDVEAMRKELCLDEVRSRLQDNIDKAPEGTWNVTRADQHAATTASSMAAVLSKYQLATQDYTSIATEIYTFKLKTLTKGGRIPTPAERSDLLKTRAALGLRQAQINHLNERYGKAPFIQAVREGLGVTGLMTDYVKRELETLRRWLFIKPDTALRYTFDGMREYLGANFVPALEYELAKATLSRKDLDRRYKRDTGEDPFVLSSGGAGTLGFESEGNFMDEATNFVAFFEDNNLIEEIPIEGERWPDYRLAFDCSGLAKPETLSEFFEQYIIRAFTEEPGPKRDRHLQVAPKLGAIVGFTGPVLRAKSAEIGGKILRRFLDDVFKGKFALEASDMGAVNQLKDDFRMSDDDVQRYILEVKIARLKAEQETSVGQGVTGAAVRRLRECAIGLGLDLVDTLEIDDSDRTRYFNAEVSDILEPTADGTLDESCREYLTDVQEQLGLDNEEASRLVEQAVKDKVLWSWREAGTSIKSDRRKDAMAALDKFFTWAPLLVEEEITPLINETGAAIGDYAERFQLLSSYALKPFTPAEADERQRKLTTLARYLSIPQETLKRFTSVNGSPAPSPPPSLRRPPAPSPAPSEDPSHLSPSSPTHASAELESSQQQQQQPNGTQAQASPAPVGVNT</sequence>
<evidence type="ECO:0000313" key="3">
    <source>
        <dbReference type="Proteomes" id="UP000041254"/>
    </source>
</evidence>
<dbReference type="InParanoid" id="A0A0G4EEH6"/>
<protein>
    <submittedName>
        <fullName evidence="2">Uncharacterized protein</fullName>
    </submittedName>
</protein>
<evidence type="ECO:0000256" key="1">
    <source>
        <dbReference type="SAM" id="MobiDB-lite"/>
    </source>
</evidence>
<reference evidence="2 3" key="1">
    <citation type="submission" date="2014-11" db="EMBL/GenBank/DDBJ databases">
        <authorList>
            <person name="Zhu J."/>
            <person name="Qi W."/>
            <person name="Song R."/>
        </authorList>
    </citation>
    <scope>NUCLEOTIDE SEQUENCE [LARGE SCALE GENOMIC DNA]</scope>
</reference>
<dbReference type="VEuPathDB" id="CryptoDB:Vbra_20307"/>
<dbReference type="OrthoDB" id="191196at2759"/>
<feature type="region of interest" description="Disordered" evidence="1">
    <location>
        <begin position="1400"/>
        <end position="1472"/>
    </location>
</feature>
<dbReference type="STRING" id="1169540.A0A0G4EEH6"/>